<evidence type="ECO:0000313" key="9">
    <source>
        <dbReference type="Proteomes" id="UP000255066"/>
    </source>
</evidence>
<keyword evidence="2 5" id="KW-0812">Transmembrane</keyword>
<evidence type="ECO:0000256" key="2">
    <source>
        <dbReference type="ARBA" id="ARBA00022692"/>
    </source>
</evidence>
<protein>
    <submittedName>
        <fullName evidence="6">Manganese efflux pump MntP</fullName>
    </submittedName>
    <submittedName>
        <fullName evidence="7">Putative sporulation protein YtaF</fullName>
    </submittedName>
</protein>
<dbReference type="Pfam" id="PF02659">
    <property type="entry name" value="Mntp"/>
    <property type="match status" value="1"/>
</dbReference>
<dbReference type="STRING" id="28083.Lbir_1669"/>
<accession>A0A378I7Y9</accession>
<keyword evidence="1" id="KW-1003">Cell membrane</keyword>
<dbReference type="PANTHER" id="PTHR35529">
    <property type="entry name" value="MANGANESE EFFLUX PUMP MNTP-RELATED"/>
    <property type="match status" value="1"/>
</dbReference>
<keyword evidence="8" id="KW-1185">Reference proteome</keyword>
<dbReference type="InterPro" id="IPR003810">
    <property type="entry name" value="Mntp/YtaF"/>
</dbReference>
<evidence type="ECO:0000313" key="6">
    <source>
        <dbReference type="EMBL" id="KTC71517.1"/>
    </source>
</evidence>
<feature type="transmembrane region" description="Helical" evidence="5">
    <location>
        <begin position="135"/>
        <end position="157"/>
    </location>
</feature>
<reference evidence="7 9" key="2">
    <citation type="submission" date="2018-06" db="EMBL/GenBank/DDBJ databases">
        <authorList>
            <consortium name="Pathogen Informatics"/>
            <person name="Doyle S."/>
        </authorList>
    </citation>
    <scope>NUCLEOTIDE SEQUENCE [LARGE SCALE GENOMIC DNA]</scope>
    <source>
        <strain evidence="7 9">NCTC12437</strain>
    </source>
</reference>
<feature type="transmembrane region" description="Helical" evidence="5">
    <location>
        <begin position="106"/>
        <end position="129"/>
    </location>
</feature>
<proteinExistence type="predicted"/>
<dbReference type="OrthoDB" id="9811590at2"/>
<evidence type="ECO:0000256" key="1">
    <source>
        <dbReference type="ARBA" id="ARBA00022475"/>
    </source>
</evidence>
<dbReference type="EMBL" id="UGNW01000001">
    <property type="protein sequence ID" value="STX30875.1"/>
    <property type="molecule type" value="Genomic_DNA"/>
</dbReference>
<evidence type="ECO:0000256" key="4">
    <source>
        <dbReference type="ARBA" id="ARBA00023136"/>
    </source>
</evidence>
<feature type="transmembrane region" description="Helical" evidence="5">
    <location>
        <begin position="164"/>
        <end position="181"/>
    </location>
</feature>
<keyword evidence="3 5" id="KW-1133">Transmembrane helix</keyword>
<organism evidence="7 9">
    <name type="scientific">Legionella birminghamensis</name>
    <dbReference type="NCBI Taxonomy" id="28083"/>
    <lineage>
        <taxon>Bacteria</taxon>
        <taxon>Pseudomonadati</taxon>
        <taxon>Pseudomonadota</taxon>
        <taxon>Gammaproteobacteria</taxon>
        <taxon>Legionellales</taxon>
        <taxon>Legionellaceae</taxon>
        <taxon>Legionella</taxon>
    </lineage>
</organism>
<dbReference type="RefSeq" id="WP_058523726.1">
    <property type="nucleotide sequence ID" value="NZ_CAAAHV010000019.1"/>
</dbReference>
<evidence type="ECO:0000313" key="7">
    <source>
        <dbReference type="EMBL" id="STX30875.1"/>
    </source>
</evidence>
<dbReference type="Proteomes" id="UP000255066">
    <property type="component" value="Unassembled WGS sequence"/>
</dbReference>
<dbReference type="AlphaFoldDB" id="A0A378I7Y9"/>
<feature type="transmembrane region" description="Helical" evidence="5">
    <location>
        <begin position="39"/>
        <end position="61"/>
    </location>
</feature>
<dbReference type="EMBL" id="LNXT01000021">
    <property type="protein sequence ID" value="KTC71517.1"/>
    <property type="molecule type" value="Genomic_DNA"/>
</dbReference>
<feature type="transmembrane region" description="Helical" evidence="5">
    <location>
        <begin position="67"/>
        <end position="85"/>
    </location>
</feature>
<dbReference type="Proteomes" id="UP000054735">
    <property type="component" value="Unassembled WGS sequence"/>
</dbReference>
<dbReference type="PANTHER" id="PTHR35529:SF1">
    <property type="entry name" value="MANGANESE EFFLUX PUMP MNTP-RELATED"/>
    <property type="match status" value="1"/>
</dbReference>
<reference evidence="6 8" key="1">
    <citation type="submission" date="2015-11" db="EMBL/GenBank/DDBJ databases">
        <title>Genomic analysis of 38 Legionella species identifies large and diverse effector repertoires.</title>
        <authorList>
            <person name="Burstein D."/>
            <person name="Amaro F."/>
            <person name="Zusman T."/>
            <person name="Lifshitz Z."/>
            <person name="Cohen O."/>
            <person name="Gilbert J.A."/>
            <person name="Pupko T."/>
            <person name="Shuman H.A."/>
            <person name="Segal G."/>
        </authorList>
    </citation>
    <scope>NUCLEOTIDE SEQUENCE [LARGE SCALE GENOMIC DNA]</scope>
    <source>
        <strain evidence="6 8">CDC#1407-AL-14</strain>
    </source>
</reference>
<evidence type="ECO:0000256" key="5">
    <source>
        <dbReference type="SAM" id="Phobius"/>
    </source>
</evidence>
<feature type="transmembrane region" description="Helical" evidence="5">
    <location>
        <begin position="6"/>
        <end position="27"/>
    </location>
</feature>
<gene>
    <name evidence="7" type="primary">yebN</name>
    <name evidence="6" type="synonym">mntP</name>
    <name evidence="6" type="ORF">Lbir_1669</name>
    <name evidence="7" type="ORF">NCTC12437_00642</name>
</gene>
<keyword evidence="4 5" id="KW-0472">Membrane</keyword>
<evidence type="ECO:0000256" key="3">
    <source>
        <dbReference type="ARBA" id="ARBA00022989"/>
    </source>
</evidence>
<name>A0A378I7Y9_9GAMM</name>
<evidence type="ECO:0000313" key="8">
    <source>
        <dbReference type="Proteomes" id="UP000054735"/>
    </source>
</evidence>
<sequence length="184" mass="19574">MKELFEIVLLGLILSVDSFSAAIAMGLKPHRHSDALKFASLSAGAELIASFAGAIAGGTIIAKLGYLAQWIGFLLLAMVAGHMLYEGFIEWKDRDKGNPAAVKFHGFFKLLIVAFATSLDALAVGVSLGVSNKPLAPFLVSICAWAFIMTLVGMSIAKQAPERLSAVFNIFGAVILFIIAFEVI</sequence>